<proteinExistence type="predicted"/>
<sequence>MKNVKEIVRKSMLDNSTKDEMYKDICDKLNCSRHAAKVLLHSFIWECSEAYMIHAAFDSSNLIGDIKVGKEFKEPEMKPPVKVGNLYQIKDFQTQQVIAKGEVEQVYSDGTYIISIFEYAKPYAHLCGYRLIVSKEDLILDAGDNKFAVPRYEVIR</sequence>
<dbReference type="Proteomes" id="UP000202424">
    <property type="component" value="Segment"/>
</dbReference>
<reference evidence="1 2" key="1">
    <citation type="journal article" date="2017" name="MBio">
        <title>Novel 'Superspreader' Bacteriophages Promote Horizontal Gene Transfer by Transformation.</title>
        <authorList>
            <person name="Keen E.C."/>
            <person name="Bliskovsky V.V."/>
            <person name="Malagon F."/>
            <person name="Baker J.D."/>
            <person name="Prince J.S."/>
            <person name="Klaus J.S."/>
            <person name="Adhya S.L."/>
        </authorList>
    </citation>
    <scope>NUCLEOTIDE SEQUENCE [LARGE SCALE GENOMIC DNA]</scope>
</reference>
<dbReference type="GeneID" id="26626554"/>
<keyword evidence="2" id="KW-1185">Reference proteome</keyword>
<dbReference type="RefSeq" id="YP_009199364.1">
    <property type="nucleotide sequence ID" value="NC_028808.2"/>
</dbReference>
<evidence type="ECO:0000313" key="2">
    <source>
        <dbReference type="Proteomes" id="UP000202424"/>
    </source>
</evidence>
<dbReference type="EMBL" id="KT454805">
    <property type="protein sequence ID" value="ALH47004.1"/>
    <property type="molecule type" value="Genomic_DNA"/>
</dbReference>
<dbReference type="KEGG" id="vg:26626554"/>
<dbReference type="OrthoDB" id="10988at10239"/>
<organism evidence="1 2">
    <name type="scientific">Escherichia phage phiSUSP1</name>
    <dbReference type="NCBI Taxonomy" id="1718606"/>
    <lineage>
        <taxon>Viruses</taxon>
        <taxon>Duplodnaviria</taxon>
        <taxon>Heunggongvirae</taxon>
        <taxon>Uroviricota</taxon>
        <taxon>Caudoviricetes</taxon>
        <taxon>Andersonviridae</taxon>
        <taxon>Ounavirinae</taxon>
        <taxon>Mooglevirus</taxon>
        <taxon>Mooglevirus susp1</taxon>
        <taxon>Suspvirus SUSP1</taxon>
    </lineage>
</organism>
<name>A0A0N9SU40_9CAUD</name>
<protein>
    <submittedName>
        <fullName evidence="1">Uncharacterized protein</fullName>
    </submittedName>
</protein>
<accession>A0A0N9SU40</accession>
<evidence type="ECO:0000313" key="1">
    <source>
        <dbReference type="EMBL" id="ALH47004.1"/>
    </source>
</evidence>